<name>A0A6J6MUX0_9ZZZZ</name>
<dbReference type="AlphaFoldDB" id="A0A6J6MUX0"/>
<reference evidence="4" key="1">
    <citation type="submission" date="2020-05" db="EMBL/GenBank/DDBJ databases">
        <authorList>
            <person name="Chiriac C."/>
            <person name="Salcher M."/>
            <person name="Ghai R."/>
            <person name="Kavagutti S V."/>
        </authorList>
    </citation>
    <scope>NUCLEOTIDE SEQUENCE</scope>
</reference>
<proteinExistence type="inferred from homology"/>
<accession>A0A6J6MUX0</accession>
<organism evidence="4">
    <name type="scientific">freshwater metagenome</name>
    <dbReference type="NCBI Taxonomy" id="449393"/>
    <lineage>
        <taxon>unclassified sequences</taxon>
        <taxon>metagenomes</taxon>
        <taxon>ecological metagenomes</taxon>
    </lineage>
</organism>
<gene>
    <name evidence="3" type="ORF">UFOPK1811_00297</name>
    <name evidence="4" type="ORF">UFOPK2360_00200</name>
    <name evidence="5" type="ORF">UFOPK2922_00150</name>
</gene>
<dbReference type="InterPro" id="IPR029057">
    <property type="entry name" value="PRTase-like"/>
</dbReference>
<dbReference type="EMBL" id="CAEZUJ010000007">
    <property type="protein sequence ID" value="CAB4593187.1"/>
    <property type="molecule type" value="Genomic_DNA"/>
</dbReference>
<evidence type="ECO:0000256" key="1">
    <source>
        <dbReference type="ARBA" id="ARBA00008007"/>
    </source>
</evidence>
<dbReference type="Pfam" id="PF00156">
    <property type="entry name" value="Pribosyltran"/>
    <property type="match status" value="1"/>
</dbReference>
<dbReference type="SUPFAM" id="SSF53271">
    <property type="entry name" value="PRTase-like"/>
    <property type="match status" value="1"/>
</dbReference>
<dbReference type="Gene3D" id="3.40.50.2020">
    <property type="match status" value="1"/>
</dbReference>
<evidence type="ECO:0000313" key="4">
    <source>
        <dbReference type="EMBL" id="CAB4676355.1"/>
    </source>
</evidence>
<comment type="similarity">
    <text evidence="1">Belongs to the ComF/GntX family.</text>
</comment>
<dbReference type="CDD" id="cd06223">
    <property type="entry name" value="PRTases_typeI"/>
    <property type="match status" value="1"/>
</dbReference>
<dbReference type="InterPro" id="IPR000836">
    <property type="entry name" value="PRTase_dom"/>
</dbReference>
<evidence type="ECO:0000259" key="2">
    <source>
        <dbReference type="Pfam" id="PF00156"/>
    </source>
</evidence>
<sequence length="221" mass="24713">MRKSLYPLLDLIYPKRCPGCHKPAVSICESCKIFWQKPPISIKLNKNSVSVLSVFSVAQYRNEVRAVLLAYKEDGEREAGKILTEALLQARRGISKHLVCVFVPIPSNPKSVRRRGRDFMLDLCNQVAIQSGDKVLSIIKVNRDVQDQSKLSEKERSQNLVGAFDCTPKNLKLLAKFPIILVDDLLTTGATLREAQRALRQRGVIPIGAITAAHTARLVRN</sequence>
<dbReference type="EMBL" id="CAEZZS010000003">
    <property type="protein sequence ID" value="CAB4767793.1"/>
    <property type="molecule type" value="Genomic_DNA"/>
</dbReference>
<protein>
    <submittedName>
        <fullName evidence="4">Unannotated protein</fullName>
    </submittedName>
</protein>
<dbReference type="PANTHER" id="PTHR47505">
    <property type="entry name" value="DNA UTILIZATION PROTEIN YHGH"/>
    <property type="match status" value="1"/>
</dbReference>
<feature type="domain" description="Phosphoribosyltransferase" evidence="2">
    <location>
        <begin position="114"/>
        <end position="212"/>
    </location>
</feature>
<dbReference type="EMBL" id="CAEZXH010000006">
    <property type="protein sequence ID" value="CAB4676355.1"/>
    <property type="molecule type" value="Genomic_DNA"/>
</dbReference>
<dbReference type="PANTHER" id="PTHR47505:SF1">
    <property type="entry name" value="DNA UTILIZATION PROTEIN YHGH"/>
    <property type="match status" value="1"/>
</dbReference>
<dbReference type="InterPro" id="IPR051910">
    <property type="entry name" value="ComF/GntX_DNA_util-trans"/>
</dbReference>
<evidence type="ECO:0000313" key="5">
    <source>
        <dbReference type="EMBL" id="CAB4767793.1"/>
    </source>
</evidence>
<evidence type="ECO:0000313" key="3">
    <source>
        <dbReference type="EMBL" id="CAB4593187.1"/>
    </source>
</evidence>